<gene>
    <name evidence="1" type="ORF">AVEN_97727_1</name>
</gene>
<dbReference type="Proteomes" id="UP000499080">
    <property type="component" value="Unassembled WGS sequence"/>
</dbReference>
<feature type="non-terminal residue" evidence="1">
    <location>
        <position position="1"/>
    </location>
</feature>
<dbReference type="EMBL" id="BGPR01228295">
    <property type="protein sequence ID" value="GBL65333.1"/>
    <property type="molecule type" value="Genomic_DNA"/>
</dbReference>
<name>A0A4Y1ZS24_ARAVE</name>
<protein>
    <submittedName>
        <fullName evidence="1">Uncharacterized protein</fullName>
    </submittedName>
</protein>
<accession>A0A4Y1ZS24</accession>
<evidence type="ECO:0000313" key="2">
    <source>
        <dbReference type="Proteomes" id="UP000499080"/>
    </source>
</evidence>
<sequence length="85" mass="9597">DESVKVHDHNLPSGLEELLHLSHDVHDRDVRLETAVRNPKLLVGRVAGLRISHPEVQVPYAVHQLVPNAFFLPNSLKNFELLPVL</sequence>
<organism evidence="1 2">
    <name type="scientific">Araneus ventricosus</name>
    <name type="common">Orbweaver spider</name>
    <name type="synonym">Epeira ventricosa</name>
    <dbReference type="NCBI Taxonomy" id="182803"/>
    <lineage>
        <taxon>Eukaryota</taxon>
        <taxon>Metazoa</taxon>
        <taxon>Ecdysozoa</taxon>
        <taxon>Arthropoda</taxon>
        <taxon>Chelicerata</taxon>
        <taxon>Arachnida</taxon>
        <taxon>Araneae</taxon>
        <taxon>Araneomorphae</taxon>
        <taxon>Entelegynae</taxon>
        <taxon>Araneoidea</taxon>
        <taxon>Araneidae</taxon>
        <taxon>Araneus</taxon>
    </lineage>
</organism>
<dbReference type="AlphaFoldDB" id="A0A4Y1ZS24"/>
<evidence type="ECO:0000313" key="1">
    <source>
        <dbReference type="EMBL" id="GBL65333.1"/>
    </source>
</evidence>
<comment type="caution">
    <text evidence="1">The sequence shown here is derived from an EMBL/GenBank/DDBJ whole genome shotgun (WGS) entry which is preliminary data.</text>
</comment>
<keyword evidence="2" id="KW-1185">Reference proteome</keyword>
<reference evidence="1 2" key="1">
    <citation type="journal article" date="2019" name="Sci. Rep.">
        <title>Orb-weaving spider Araneus ventricosus genome elucidates the spidroin gene catalogue.</title>
        <authorList>
            <person name="Kono N."/>
            <person name="Nakamura H."/>
            <person name="Ohtoshi R."/>
            <person name="Moran D.A.P."/>
            <person name="Shinohara A."/>
            <person name="Yoshida Y."/>
            <person name="Fujiwara M."/>
            <person name="Mori M."/>
            <person name="Tomita M."/>
            <person name="Arakawa K."/>
        </authorList>
    </citation>
    <scope>NUCLEOTIDE SEQUENCE [LARGE SCALE GENOMIC DNA]</scope>
</reference>
<proteinExistence type="predicted"/>